<keyword evidence="15 18" id="KW-1207">Sterol metabolism</keyword>
<keyword evidence="8 18" id="KW-0547">Nucleotide-binding</keyword>
<dbReference type="FunFam" id="3.30.70.890:FF:000003">
    <property type="entry name" value="Mevalonate kinase"/>
    <property type="match status" value="1"/>
</dbReference>
<dbReference type="InterPro" id="IPR014721">
    <property type="entry name" value="Ribsml_uS5_D2-typ_fold_subgr"/>
</dbReference>
<evidence type="ECO:0000256" key="18">
    <source>
        <dbReference type="RuleBase" id="RU363087"/>
    </source>
</evidence>
<dbReference type="OrthoDB" id="1652964at2759"/>
<sequence length="401" mass="40604">MAAHVEASAPGKVILFGEHSVVYGKPAVAAAVALRTSSQLTSPAPDGTPTLTVELPDIGVTRTWPLERLQVFLASDDAGVLADAPLPLASPPRPEPALVDALTASLLEDGDHAAIAAFLYLYIGILRRADGTVPSGKVRAASQLPIGAGLGSSAAFSACLAAAAMRASPQAAAELQWGDETSGEAAPAPATLDAINAWAFCAEVVIHGTPSGIDNTVSTFGAAVRYEAAVSSPVALPSLSLLLVDTRVPRSTKTLVAGVRAKRDTFPDVMDPVLDAMGALADSAVGVLSALAHSPASDDAVSELGELVETNQALLAAIGVSHPALATVMTTAARHGFPAKLTGAGGGGCAIILLPPGCDAAVEDALVAELESMVFYNNEHVKVIRTSIGTPGVTLRLCPTL</sequence>
<evidence type="ECO:0000256" key="11">
    <source>
        <dbReference type="ARBA" id="ARBA00022842"/>
    </source>
</evidence>
<keyword evidence="9 18" id="KW-0418">Kinase</keyword>
<dbReference type="PANTHER" id="PTHR43290">
    <property type="entry name" value="MEVALONATE KINASE"/>
    <property type="match status" value="1"/>
</dbReference>
<gene>
    <name evidence="21" type="ORF">AMSG_00212</name>
</gene>
<dbReference type="RefSeq" id="XP_013763073.1">
    <property type="nucleotide sequence ID" value="XM_013907619.1"/>
</dbReference>
<dbReference type="Gene3D" id="3.30.70.890">
    <property type="entry name" value="GHMP kinase, C-terminal domain"/>
    <property type="match status" value="1"/>
</dbReference>
<dbReference type="PRINTS" id="PR00959">
    <property type="entry name" value="MEVGALKINASE"/>
</dbReference>
<evidence type="ECO:0000256" key="12">
    <source>
        <dbReference type="ARBA" id="ARBA00022955"/>
    </source>
</evidence>
<evidence type="ECO:0000256" key="16">
    <source>
        <dbReference type="ARBA" id="ARBA00023221"/>
    </source>
</evidence>
<protein>
    <recommendedName>
        <fullName evidence="3 18">Mevalonate kinase</fullName>
        <shortName evidence="18">MK</shortName>
        <ecNumber evidence="3 18">2.7.1.36</ecNumber>
    </recommendedName>
</protein>
<keyword evidence="5 18" id="KW-0444">Lipid biosynthesis</keyword>
<keyword evidence="10 18" id="KW-0067">ATP-binding</keyword>
<dbReference type="Gene3D" id="3.30.230.10">
    <property type="match status" value="1"/>
</dbReference>
<dbReference type="Proteomes" id="UP000054408">
    <property type="component" value="Unassembled WGS sequence"/>
</dbReference>
<evidence type="ECO:0000256" key="2">
    <source>
        <dbReference type="ARBA" id="ARBA00006495"/>
    </source>
</evidence>
<evidence type="ECO:0000256" key="17">
    <source>
        <dbReference type="ARBA" id="ARBA00029438"/>
    </source>
</evidence>
<dbReference type="GO" id="GO:0006695">
    <property type="term" value="P:cholesterol biosynthetic process"/>
    <property type="evidence" value="ECO:0007669"/>
    <property type="project" value="TreeGrafter"/>
</dbReference>
<dbReference type="InterPro" id="IPR020568">
    <property type="entry name" value="Ribosomal_Su5_D2-typ_SF"/>
</dbReference>
<comment type="subcellular location">
    <subcellularLocation>
        <location evidence="1 18">Cytoplasm</location>
    </subcellularLocation>
</comment>
<keyword evidence="12 18" id="KW-0752">Steroid biosynthesis</keyword>
<keyword evidence="22" id="KW-1185">Reference proteome</keyword>
<dbReference type="AlphaFoldDB" id="A0A0L0D1V9"/>
<dbReference type="EC" id="2.7.1.36" evidence="3 18"/>
<dbReference type="GO" id="GO:0005524">
    <property type="term" value="F:ATP binding"/>
    <property type="evidence" value="ECO:0007669"/>
    <property type="project" value="UniProtKB-KW"/>
</dbReference>
<dbReference type="UniPathway" id="UPA00057">
    <property type="reaction ID" value="UER00098"/>
</dbReference>
<dbReference type="EMBL" id="GL349433">
    <property type="protein sequence ID" value="KNC46095.1"/>
    <property type="molecule type" value="Genomic_DNA"/>
</dbReference>
<name>A0A0L0D1V9_THETB</name>
<evidence type="ECO:0000256" key="9">
    <source>
        <dbReference type="ARBA" id="ARBA00022777"/>
    </source>
</evidence>
<evidence type="ECO:0000313" key="22">
    <source>
        <dbReference type="Proteomes" id="UP000054408"/>
    </source>
</evidence>
<dbReference type="InterPro" id="IPR006204">
    <property type="entry name" value="GHMP_kinase_N_dom"/>
</dbReference>
<keyword evidence="11" id="KW-0460">Magnesium</keyword>
<accession>A0A0L0D1V9</accession>
<dbReference type="STRING" id="461836.A0A0L0D1V9"/>
<dbReference type="eggNOG" id="KOG1511">
    <property type="taxonomic scope" value="Eukaryota"/>
</dbReference>
<feature type="domain" description="GHMP kinase N-terminal" evidence="19">
    <location>
        <begin position="126"/>
        <end position="219"/>
    </location>
</feature>
<keyword evidence="16 18" id="KW-0753">Steroid metabolism</keyword>
<dbReference type="GeneID" id="25560030"/>
<dbReference type="InterPro" id="IPR006205">
    <property type="entry name" value="Mev_gal_kin"/>
</dbReference>
<evidence type="ECO:0000256" key="7">
    <source>
        <dbReference type="ARBA" id="ARBA00022723"/>
    </source>
</evidence>
<evidence type="ECO:0000259" key="20">
    <source>
        <dbReference type="Pfam" id="PF08544"/>
    </source>
</evidence>
<reference evidence="21 22" key="1">
    <citation type="submission" date="2010-05" db="EMBL/GenBank/DDBJ databases">
        <title>The Genome Sequence of Thecamonas trahens ATCC 50062.</title>
        <authorList>
            <consortium name="The Broad Institute Genome Sequencing Platform"/>
            <person name="Russ C."/>
            <person name="Cuomo C."/>
            <person name="Shea T."/>
            <person name="Young S.K."/>
            <person name="Zeng Q."/>
            <person name="Koehrsen M."/>
            <person name="Haas B."/>
            <person name="Borodovsky M."/>
            <person name="Guigo R."/>
            <person name="Alvarado L."/>
            <person name="Berlin A."/>
            <person name="Bochicchio J."/>
            <person name="Borenstein D."/>
            <person name="Chapman S."/>
            <person name="Chen Z."/>
            <person name="Freedman E."/>
            <person name="Gellesch M."/>
            <person name="Goldberg J."/>
            <person name="Griggs A."/>
            <person name="Gujja S."/>
            <person name="Heilman E."/>
            <person name="Heiman D."/>
            <person name="Hepburn T."/>
            <person name="Howarth C."/>
            <person name="Jen D."/>
            <person name="Larson L."/>
            <person name="Mehta T."/>
            <person name="Park D."/>
            <person name="Pearson M."/>
            <person name="Roberts A."/>
            <person name="Saif S."/>
            <person name="Shenoy N."/>
            <person name="Sisk P."/>
            <person name="Stolte C."/>
            <person name="Sykes S."/>
            <person name="Thomson T."/>
            <person name="Walk T."/>
            <person name="White J."/>
            <person name="Yandava C."/>
            <person name="Burger G."/>
            <person name="Gray M.W."/>
            <person name="Holland P.W.H."/>
            <person name="King N."/>
            <person name="Lang F.B.F."/>
            <person name="Roger A.J."/>
            <person name="Ruiz-Trillo I."/>
            <person name="Lander E."/>
            <person name="Nusbaum C."/>
        </authorList>
    </citation>
    <scope>NUCLEOTIDE SEQUENCE [LARGE SCALE GENOMIC DNA]</scope>
    <source>
        <strain evidence="21 22">ATCC 50062</strain>
    </source>
</reference>
<dbReference type="Pfam" id="PF08544">
    <property type="entry name" value="GHMP_kinases_C"/>
    <property type="match status" value="1"/>
</dbReference>
<evidence type="ECO:0000256" key="4">
    <source>
        <dbReference type="ARBA" id="ARBA00022490"/>
    </source>
</evidence>
<evidence type="ECO:0000256" key="10">
    <source>
        <dbReference type="ARBA" id="ARBA00022840"/>
    </source>
</evidence>
<evidence type="ECO:0000256" key="6">
    <source>
        <dbReference type="ARBA" id="ARBA00022679"/>
    </source>
</evidence>
<feature type="domain" description="GHMP kinase C-terminal" evidence="20">
    <location>
        <begin position="302"/>
        <end position="366"/>
    </location>
</feature>
<organism evidence="21 22">
    <name type="scientific">Thecamonas trahens ATCC 50062</name>
    <dbReference type="NCBI Taxonomy" id="461836"/>
    <lineage>
        <taxon>Eukaryota</taxon>
        <taxon>Apusozoa</taxon>
        <taxon>Apusomonadida</taxon>
        <taxon>Apusomonadidae</taxon>
        <taxon>Thecamonas</taxon>
    </lineage>
</organism>
<evidence type="ECO:0000256" key="14">
    <source>
        <dbReference type="ARBA" id="ARBA00023098"/>
    </source>
</evidence>
<keyword evidence="7" id="KW-0479">Metal-binding</keyword>
<dbReference type="OMA" id="LMDFNHG"/>
<dbReference type="InterPro" id="IPR006203">
    <property type="entry name" value="GHMP_knse_ATP-bd_CS"/>
</dbReference>
<comment type="catalytic activity">
    <reaction evidence="18">
        <text>(R)-mevalonate + ATP = (R)-5-phosphomevalonate + ADP + H(+)</text>
        <dbReference type="Rhea" id="RHEA:17065"/>
        <dbReference type="ChEBI" id="CHEBI:15378"/>
        <dbReference type="ChEBI" id="CHEBI:30616"/>
        <dbReference type="ChEBI" id="CHEBI:36464"/>
        <dbReference type="ChEBI" id="CHEBI:58146"/>
        <dbReference type="ChEBI" id="CHEBI:456216"/>
        <dbReference type="EC" id="2.7.1.36"/>
    </reaction>
</comment>
<dbReference type="InterPro" id="IPR036554">
    <property type="entry name" value="GHMP_kinase_C_sf"/>
</dbReference>
<evidence type="ECO:0000256" key="3">
    <source>
        <dbReference type="ARBA" id="ARBA00012103"/>
    </source>
</evidence>
<evidence type="ECO:0000256" key="15">
    <source>
        <dbReference type="ARBA" id="ARBA00023166"/>
    </source>
</evidence>
<dbReference type="SUPFAM" id="SSF55060">
    <property type="entry name" value="GHMP Kinase, C-terminal domain"/>
    <property type="match status" value="1"/>
</dbReference>
<comment type="pathway">
    <text evidence="17 18">Isoprenoid biosynthesis; isopentenyl diphosphate biosynthesis via mevalonate pathway; isopentenyl diphosphate from (R)-mevalonate: step 1/3.</text>
</comment>
<dbReference type="GO" id="GO:0046872">
    <property type="term" value="F:metal ion binding"/>
    <property type="evidence" value="ECO:0007669"/>
    <property type="project" value="UniProtKB-KW"/>
</dbReference>
<keyword evidence="13 18" id="KW-0756">Sterol biosynthesis</keyword>
<evidence type="ECO:0000313" key="21">
    <source>
        <dbReference type="EMBL" id="KNC46095.1"/>
    </source>
</evidence>
<dbReference type="InterPro" id="IPR013750">
    <property type="entry name" value="GHMP_kinase_C_dom"/>
</dbReference>
<evidence type="ECO:0000256" key="5">
    <source>
        <dbReference type="ARBA" id="ARBA00022516"/>
    </source>
</evidence>
<dbReference type="GO" id="GO:0019287">
    <property type="term" value="P:isopentenyl diphosphate biosynthetic process, mevalonate pathway"/>
    <property type="evidence" value="ECO:0007669"/>
    <property type="project" value="UniProtKB-UniPathway"/>
</dbReference>
<keyword evidence="14 18" id="KW-0443">Lipid metabolism</keyword>
<proteinExistence type="inferred from homology"/>
<evidence type="ECO:0000256" key="1">
    <source>
        <dbReference type="ARBA" id="ARBA00004496"/>
    </source>
</evidence>
<dbReference type="GO" id="GO:0005829">
    <property type="term" value="C:cytosol"/>
    <property type="evidence" value="ECO:0007669"/>
    <property type="project" value="TreeGrafter"/>
</dbReference>
<dbReference type="PANTHER" id="PTHR43290:SF2">
    <property type="entry name" value="MEVALONATE KINASE"/>
    <property type="match status" value="1"/>
</dbReference>
<keyword evidence="4 18" id="KW-0963">Cytoplasm</keyword>
<comment type="similarity">
    <text evidence="2 18">Belongs to the GHMP kinase family. Mevalonate kinase subfamily.</text>
</comment>
<dbReference type="NCBIfam" id="TIGR00549">
    <property type="entry name" value="mevalon_kin"/>
    <property type="match status" value="1"/>
</dbReference>
<dbReference type="Pfam" id="PF00288">
    <property type="entry name" value="GHMP_kinases_N"/>
    <property type="match status" value="1"/>
</dbReference>
<evidence type="ECO:0000256" key="8">
    <source>
        <dbReference type="ARBA" id="ARBA00022741"/>
    </source>
</evidence>
<dbReference type="SUPFAM" id="SSF54211">
    <property type="entry name" value="Ribosomal protein S5 domain 2-like"/>
    <property type="match status" value="1"/>
</dbReference>
<dbReference type="PROSITE" id="PS00627">
    <property type="entry name" value="GHMP_KINASES_ATP"/>
    <property type="match status" value="1"/>
</dbReference>
<dbReference type="GO" id="GO:0004496">
    <property type="term" value="F:mevalonate kinase activity"/>
    <property type="evidence" value="ECO:0007669"/>
    <property type="project" value="UniProtKB-EC"/>
</dbReference>
<evidence type="ECO:0000259" key="19">
    <source>
        <dbReference type="Pfam" id="PF00288"/>
    </source>
</evidence>
<keyword evidence="6 18" id="KW-0808">Transferase</keyword>
<evidence type="ECO:0000256" key="13">
    <source>
        <dbReference type="ARBA" id="ARBA00023011"/>
    </source>
</evidence>